<evidence type="ECO:0000256" key="1">
    <source>
        <dbReference type="ARBA" id="ARBA00004651"/>
    </source>
</evidence>
<evidence type="ECO:0000256" key="6">
    <source>
        <dbReference type="SAM" id="Coils"/>
    </source>
</evidence>
<dbReference type="AlphaFoldDB" id="A0AAE3LRH3"/>
<dbReference type="GO" id="GO:0005886">
    <property type="term" value="C:plasma membrane"/>
    <property type="evidence" value="ECO:0007669"/>
    <property type="project" value="UniProtKB-SubCell"/>
</dbReference>
<feature type="transmembrane region" description="Helical" evidence="7">
    <location>
        <begin position="116"/>
        <end position="143"/>
    </location>
</feature>
<dbReference type="PANTHER" id="PTHR30509">
    <property type="entry name" value="P-HYDROXYBENZOIC ACID EFFLUX PUMP SUBUNIT-RELATED"/>
    <property type="match status" value="1"/>
</dbReference>
<reference evidence="8" key="1">
    <citation type="submission" date="2022-10" db="EMBL/GenBank/DDBJ databases">
        <title>Description of Fervidibacillus gen. nov. in the family Fervidibacillaceae fam. nov. with two species, Fervidibacillus albus sp. nov., and Fervidibacillus halotolerans sp. nov., isolated from tidal flat sediments.</title>
        <authorList>
            <person name="Kwon K.K."/>
            <person name="Yang S.-H."/>
        </authorList>
    </citation>
    <scope>NUCLEOTIDE SEQUENCE</scope>
    <source>
        <strain evidence="8">JCM 19140</strain>
    </source>
</reference>
<feature type="transmembrane region" description="Helical" evidence="7">
    <location>
        <begin position="59"/>
        <end position="86"/>
    </location>
</feature>
<organism evidence="8 9">
    <name type="scientific">Perspicuibacillus lycopersici</name>
    <dbReference type="NCBI Taxonomy" id="1325689"/>
    <lineage>
        <taxon>Bacteria</taxon>
        <taxon>Bacillati</taxon>
        <taxon>Bacillota</taxon>
        <taxon>Bacilli</taxon>
        <taxon>Bacillales</taxon>
        <taxon>Bacillaceae</taxon>
        <taxon>Perspicuibacillus</taxon>
    </lineage>
</organism>
<name>A0AAE3LRH3_9BACI</name>
<evidence type="ECO:0000256" key="3">
    <source>
        <dbReference type="ARBA" id="ARBA00022692"/>
    </source>
</evidence>
<evidence type="ECO:0000313" key="8">
    <source>
        <dbReference type="EMBL" id="MCU9614649.1"/>
    </source>
</evidence>
<protein>
    <submittedName>
        <fullName evidence="8">Aromatic acid exporter family protein</fullName>
    </submittedName>
</protein>
<feature type="coiled-coil region" evidence="6">
    <location>
        <begin position="253"/>
        <end position="306"/>
    </location>
</feature>
<dbReference type="Pfam" id="PF06081">
    <property type="entry name" value="ArAE_1"/>
    <property type="match status" value="1"/>
</dbReference>
<comment type="caution">
    <text evidence="8">The sequence shown here is derived from an EMBL/GenBank/DDBJ whole genome shotgun (WGS) entry which is preliminary data.</text>
</comment>
<proteinExistence type="predicted"/>
<evidence type="ECO:0000256" key="4">
    <source>
        <dbReference type="ARBA" id="ARBA00022989"/>
    </source>
</evidence>
<accession>A0AAE3LRH3</accession>
<keyword evidence="5 7" id="KW-0472">Membrane</keyword>
<gene>
    <name evidence="8" type="ORF">OEV98_13980</name>
</gene>
<evidence type="ECO:0000313" key="9">
    <source>
        <dbReference type="Proteomes" id="UP001209318"/>
    </source>
</evidence>
<keyword evidence="2" id="KW-1003">Cell membrane</keyword>
<dbReference type="RefSeq" id="WP_263073951.1">
    <property type="nucleotide sequence ID" value="NZ_JAOUSF010000004.1"/>
</dbReference>
<dbReference type="InterPro" id="IPR010343">
    <property type="entry name" value="ArAE_1"/>
</dbReference>
<keyword evidence="6" id="KW-0175">Coiled coil</keyword>
<evidence type="ECO:0000256" key="2">
    <source>
        <dbReference type="ARBA" id="ARBA00022475"/>
    </source>
</evidence>
<dbReference type="Proteomes" id="UP001209318">
    <property type="component" value="Unassembled WGS sequence"/>
</dbReference>
<dbReference type="PANTHER" id="PTHR30509:SF27">
    <property type="entry name" value="UPF0421 PROTEIN YGAE"/>
    <property type="match status" value="1"/>
</dbReference>
<sequence>MKLGARILKTGMAVVLALFLAQLLHLETPVFAAISAVFAIQPSIYRSYLTIIEQIQGNIIGAALAVIFVIIFGNHFLVIGLAAIILIMINLKLNIENTISLSVVTLIVIMETPGDAFISFAVMRFLTIMLGILSAFFVNMVFYPPKYESKLYKQISDSTNEILKWIRISNHQAAEQLLLKNTVESIKEQLSRIDQIYSFYKEERTLLKRNTQAKLRKLVIYRQMMTTSRKALDILKKLLHYENAITSLPELTAKQVQQKLEQLAANHEHLLLRYIGKAKQIHEEEMKEYETNRQDLLRMYREYQHLDHDAENIPHTFQFFASLLEYNEQLERLEILLASFESFHSDDQEVDITKDVL</sequence>
<keyword evidence="4 7" id="KW-1133">Transmembrane helix</keyword>
<keyword evidence="3 7" id="KW-0812">Transmembrane</keyword>
<dbReference type="EMBL" id="JAOUSF010000004">
    <property type="protein sequence ID" value="MCU9614649.1"/>
    <property type="molecule type" value="Genomic_DNA"/>
</dbReference>
<evidence type="ECO:0000256" key="7">
    <source>
        <dbReference type="SAM" id="Phobius"/>
    </source>
</evidence>
<keyword evidence="9" id="KW-1185">Reference proteome</keyword>
<evidence type="ECO:0000256" key="5">
    <source>
        <dbReference type="ARBA" id="ARBA00023136"/>
    </source>
</evidence>
<comment type="subcellular location">
    <subcellularLocation>
        <location evidence="1">Cell membrane</location>
        <topology evidence="1">Multi-pass membrane protein</topology>
    </subcellularLocation>
</comment>